<evidence type="ECO:0000256" key="3">
    <source>
        <dbReference type="ARBA" id="ARBA00022989"/>
    </source>
</evidence>
<dbReference type="GO" id="GO:0032588">
    <property type="term" value="C:trans-Golgi network membrane"/>
    <property type="evidence" value="ECO:0007669"/>
    <property type="project" value="TreeGrafter"/>
</dbReference>
<feature type="transmembrane region" description="Helical" evidence="5">
    <location>
        <begin position="196"/>
        <end position="220"/>
    </location>
</feature>
<gene>
    <name evidence="7" type="ORF">Baya_9531</name>
</gene>
<evidence type="ECO:0000313" key="8">
    <source>
        <dbReference type="Proteomes" id="UP000319801"/>
    </source>
</evidence>
<feature type="compositionally biased region" description="Polar residues" evidence="6">
    <location>
        <begin position="35"/>
        <end position="60"/>
    </location>
</feature>
<sequence>MSKYTSFPDPNEDHNPFQQPPTYEVTPSTAPPTIPSQSLPSRTTPTEPRNYGSYSTQVFNRHTDLLKKQEELERKAKELERRERELDSQSRNKGASSQKNWPPLPSFCPVGPCFYHDINVEISQGFQRIVTSMYYFWMCSAGTLVFNFLSCLALFCVDTGSGVGFGLAILWLLMLTPCSFVCWYRPVYKAFRTDSSFNFFVFFFIFFVQVVIYILMTIGIPGWGFRHAAMGVVLLKKVHSLYRQTGASFQKAQAEFATGVLSNEAVRQAAVNATATAAQGAFTGAR</sequence>
<comment type="similarity">
    <text evidence="5">Belongs to the SCAMP family.</text>
</comment>
<feature type="compositionally biased region" description="Polar residues" evidence="6">
    <location>
        <begin position="91"/>
        <end position="100"/>
    </location>
</feature>
<feature type="transmembrane region" description="Helical" evidence="5">
    <location>
        <begin position="134"/>
        <end position="155"/>
    </location>
</feature>
<keyword evidence="3 5" id="KW-1133">Transmembrane helix</keyword>
<dbReference type="EMBL" id="VCAZ01000063">
    <property type="protein sequence ID" value="TSO05408.1"/>
    <property type="molecule type" value="Genomic_DNA"/>
</dbReference>
<organism evidence="7 8">
    <name type="scientific">Bagarius yarrelli</name>
    <name type="common">Goonch</name>
    <name type="synonym">Bagrus yarrelli</name>
    <dbReference type="NCBI Taxonomy" id="175774"/>
    <lineage>
        <taxon>Eukaryota</taxon>
        <taxon>Metazoa</taxon>
        <taxon>Chordata</taxon>
        <taxon>Craniata</taxon>
        <taxon>Vertebrata</taxon>
        <taxon>Euteleostomi</taxon>
        <taxon>Actinopterygii</taxon>
        <taxon>Neopterygii</taxon>
        <taxon>Teleostei</taxon>
        <taxon>Ostariophysi</taxon>
        <taxon>Siluriformes</taxon>
        <taxon>Sisoridae</taxon>
        <taxon>Sisorinae</taxon>
        <taxon>Bagarius</taxon>
    </lineage>
</organism>
<evidence type="ECO:0000256" key="1">
    <source>
        <dbReference type="ARBA" id="ARBA00004141"/>
    </source>
</evidence>
<dbReference type="AlphaFoldDB" id="A0A556U8K9"/>
<dbReference type="Proteomes" id="UP000319801">
    <property type="component" value="Unassembled WGS sequence"/>
</dbReference>
<feature type="region of interest" description="Disordered" evidence="6">
    <location>
        <begin position="76"/>
        <end position="100"/>
    </location>
</feature>
<feature type="region of interest" description="Disordered" evidence="6">
    <location>
        <begin position="1"/>
        <end position="61"/>
    </location>
</feature>
<accession>A0A556U8K9</accession>
<evidence type="ECO:0000313" key="7">
    <source>
        <dbReference type="EMBL" id="TSO05408.1"/>
    </source>
</evidence>
<dbReference type="PANTHER" id="PTHR10687">
    <property type="entry name" value="SECRETORY CARRIER-ASSOCIATED MEMBRANE PROTEIN SCAMP"/>
    <property type="match status" value="1"/>
</dbReference>
<protein>
    <recommendedName>
        <fullName evidence="5">Secretory carrier-associated membrane protein</fullName>
        <shortName evidence="5">Secretory carrier membrane protein</shortName>
    </recommendedName>
</protein>
<evidence type="ECO:0000256" key="6">
    <source>
        <dbReference type="SAM" id="MobiDB-lite"/>
    </source>
</evidence>
<reference evidence="7 8" key="1">
    <citation type="journal article" date="2019" name="Genome Biol. Evol.">
        <title>Whole-Genome Sequencing of the Giant Devil Catfish, Bagarius yarrelli.</title>
        <authorList>
            <person name="Jiang W."/>
            <person name="Lv Y."/>
            <person name="Cheng L."/>
            <person name="Yang K."/>
            <person name="Chao B."/>
            <person name="Wang X."/>
            <person name="Li Y."/>
            <person name="Pan X."/>
            <person name="You X."/>
            <person name="Zhang Y."/>
            <person name="Yang J."/>
            <person name="Li J."/>
            <person name="Zhang X."/>
            <person name="Liu S."/>
            <person name="Sun C."/>
            <person name="Yang J."/>
            <person name="Shi Q."/>
        </authorList>
    </citation>
    <scope>NUCLEOTIDE SEQUENCE [LARGE SCALE GENOMIC DNA]</scope>
    <source>
        <strain evidence="7">JWS20170419001</strain>
        <tissue evidence="7">Muscle</tissue>
    </source>
</reference>
<comment type="caution">
    <text evidence="7">The sequence shown here is derived from an EMBL/GenBank/DDBJ whole genome shotgun (WGS) entry which is preliminary data.</text>
</comment>
<keyword evidence="4 5" id="KW-0472">Membrane</keyword>
<dbReference type="OrthoDB" id="1924787at2759"/>
<keyword evidence="5" id="KW-0813">Transport</keyword>
<keyword evidence="2 5" id="KW-0812">Transmembrane</keyword>
<dbReference type="PANTHER" id="PTHR10687:SF6">
    <property type="entry name" value="SECRETORY CARRIER-ASSOCIATED MEMBRANE PROTEIN 3"/>
    <property type="match status" value="1"/>
</dbReference>
<keyword evidence="8" id="KW-1185">Reference proteome</keyword>
<name>A0A556U8K9_BAGYA</name>
<dbReference type="InterPro" id="IPR007273">
    <property type="entry name" value="SCAMP"/>
</dbReference>
<comment type="subcellular location">
    <subcellularLocation>
        <location evidence="1 5">Membrane</location>
        <topology evidence="1 5">Multi-pass membrane protein</topology>
    </subcellularLocation>
</comment>
<feature type="compositionally biased region" description="Polar residues" evidence="6">
    <location>
        <begin position="16"/>
        <end position="28"/>
    </location>
</feature>
<dbReference type="GO" id="GO:0015031">
    <property type="term" value="P:protein transport"/>
    <property type="evidence" value="ECO:0007669"/>
    <property type="project" value="InterPro"/>
</dbReference>
<dbReference type="GO" id="GO:0055038">
    <property type="term" value="C:recycling endosome membrane"/>
    <property type="evidence" value="ECO:0007669"/>
    <property type="project" value="TreeGrafter"/>
</dbReference>
<evidence type="ECO:0000256" key="2">
    <source>
        <dbReference type="ARBA" id="ARBA00022692"/>
    </source>
</evidence>
<feature type="compositionally biased region" description="Basic and acidic residues" evidence="6">
    <location>
        <begin position="76"/>
        <end position="90"/>
    </location>
</feature>
<comment type="caution">
    <text evidence="5">Lacks conserved residue(s) required for the propagation of feature annotation.</text>
</comment>
<evidence type="ECO:0000256" key="4">
    <source>
        <dbReference type="ARBA" id="ARBA00023136"/>
    </source>
</evidence>
<feature type="transmembrane region" description="Helical" evidence="5">
    <location>
        <begin position="161"/>
        <end position="184"/>
    </location>
</feature>
<proteinExistence type="inferred from homology"/>
<dbReference type="Pfam" id="PF04144">
    <property type="entry name" value="SCAMP"/>
    <property type="match status" value="1"/>
</dbReference>
<evidence type="ECO:0000256" key="5">
    <source>
        <dbReference type="RuleBase" id="RU363122"/>
    </source>
</evidence>